<dbReference type="Proteomes" id="UP001596317">
    <property type="component" value="Unassembled WGS sequence"/>
</dbReference>
<organism evidence="1 2">
    <name type="scientific">Deinococcus multiflagellatus</name>
    <dbReference type="NCBI Taxonomy" id="1656887"/>
    <lineage>
        <taxon>Bacteria</taxon>
        <taxon>Thermotogati</taxon>
        <taxon>Deinococcota</taxon>
        <taxon>Deinococci</taxon>
        <taxon>Deinococcales</taxon>
        <taxon>Deinococcaceae</taxon>
        <taxon>Deinococcus</taxon>
    </lineage>
</organism>
<proteinExistence type="predicted"/>
<dbReference type="EMBL" id="JBHSWB010000004">
    <property type="protein sequence ID" value="MFC6663725.1"/>
    <property type="molecule type" value="Genomic_DNA"/>
</dbReference>
<sequence length="79" mass="8888">MLEGLEAALYERPRTGAPPKITGDIEAKLVMLACSHPPDDRKRWTLRLLAEQMVFLGHVDSISNVTVYQRLKTRSNPGK</sequence>
<keyword evidence="2" id="KW-1185">Reference proteome</keyword>
<comment type="caution">
    <text evidence="1">The sequence shown here is derived from an EMBL/GenBank/DDBJ whole genome shotgun (WGS) entry which is preliminary data.</text>
</comment>
<reference evidence="2" key="1">
    <citation type="journal article" date="2019" name="Int. J. Syst. Evol. Microbiol.">
        <title>The Global Catalogue of Microorganisms (GCM) 10K type strain sequencing project: providing services to taxonomists for standard genome sequencing and annotation.</title>
        <authorList>
            <consortium name="The Broad Institute Genomics Platform"/>
            <consortium name="The Broad Institute Genome Sequencing Center for Infectious Disease"/>
            <person name="Wu L."/>
            <person name="Ma J."/>
        </authorList>
    </citation>
    <scope>NUCLEOTIDE SEQUENCE [LARGE SCALE GENOMIC DNA]</scope>
    <source>
        <strain evidence="2">CCUG 63830</strain>
    </source>
</reference>
<evidence type="ECO:0000313" key="1">
    <source>
        <dbReference type="EMBL" id="MFC6663725.1"/>
    </source>
</evidence>
<name>A0ABW1ZU56_9DEIO</name>
<gene>
    <name evidence="1" type="ORF">ACFP90_27335</name>
</gene>
<accession>A0ABW1ZU56</accession>
<evidence type="ECO:0000313" key="2">
    <source>
        <dbReference type="Proteomes" id="UP001596317"/>
    </source>
</evidence>
<protein>
    <submittedName>
        <fullName evidence="1">Helix-turn-helix domain-containing protein</fullName>
    </submittedName>
</protein>
<dbReference type="Pfam" id="PF13565">
    <property type="entry name" value="HTH_32"/>
    <property type="match status" value="1"/>
</dbReference>